<evidence type="ECO:0000313" key="2">
    <source>
        <dbReference type="Proteomes" id="UP001176941"/>
    </source>
</evidence>
<name>A0ABN8Y5G1_RANTA</name>
<evidence type="ECO:0000313" key="1">
    <source>
        <dbReference type="EMBL" id="CAI9156818.1"/>
    </source>
</evidence>
<keyword evidence="2" id="KW-1185">Reference proteome</keyword>
<dbReference type="Proteomes" id="UP001176941">
    <property type="component" value="Chromosome 15"/>
</dbReference>
<reference evidence="1" key="1">
    <citation type="submission" date="2023-04" db="EMBL/GenBank/DDBJ databases">
        <authorList>
            <consortium name="ELIXIR-Norway"/>
        </authorList>
    </citation>
    <scope>NUCLEOTIDE SEQUENCE [LARGE SCALE GENOMIC DNA]</scope>
</reference>
<sequence>MVPGQDERGLCNCVITGLALRYVLYKSSFVAFLSQKWLICFEDEADSKAQMTFGAIWIIKCRADQKCGEEFRNNDKRYNNR</sequence>
<organism evidence="1 2">
    <name type="scientific">Rangifer tarandus platyrhynchus</name>
    <name type="common">Svalbard reindeer</name>
    <dbReference type="NCBI Taxonomy" id="3082113"/>
    <lineage>
        <taxon>Eukaryota</taxon>
        <taxon>Metazoa</taxon>
        <taxon>Chordata</taxon>
        <taxon>Craniata</taxon>
        <taxon>Vertebrata</taxon>
        <taxon>Euteleostomi</taxon>
        <taxon>Mammalia</taxon>
        <taxon>Eutheria</taxon>
        <taxon>Laurasiatheria</taxon>
        <taxon>Artiodactyla</taxon>
        <taxon>Ruminantia</taxon>
        <taxon>Pecora</taxon>
        <taxon>Cervidae</taxon>
        <taxon>Odocoileinae</taxon>
        <taxon>Rangifer</taxon>
    </lineage>
</organism>
<gene>
    <name evidence="1" type="ORF">MRATA1EN1_LOCUS5780</name>
</gene>
<protein>
    <submittedName>
        <fullName evidence="1">Uncharacterized protein</fullName>
    </submittedName>
</protein>
<accession>A0ABN8Y5G1</accession>
<dbReference type="EMBL" id="OX459951">
    <property type="protein sequence ID" value="CAI9156818.1"/>
    <property type="molecule type" value="Genomic_DNA"/>
</dbReference>
<proteinExistence type="predicted"/>